<evidence type="ECO:0000256" key="1">
    <source>
        <dbReference type="ARBA" id="ARBA00023015"/>
    </source>
</evidence>
<evidence type="ECO:0000256" key="2">
    <source>
        <dbReference type="ARBA" id="ARBA00023125"/>
    </source>
</evidence>
<organism evidence="5 6">
    <name type="scientific">Actinokineospora globicatena</name>
    <dbReference type="NCBI Taxonomy" id="103729"/>
    <lineage>
        <taxon>Bacteria</taxon>
        <taxon>Bacillati</taxon>
        <taxon>Actinomycetota</taxon>
        <taxon>Actinomycetes</taxon>
        <taxon>Pseudonocardiales</taxon>
        <taxon>Pseudonocardiaceae</taxon>
        <taxon>Actinokineospora</taxon>
    </lineage>
</organism>
<accession>A0A9W6QRS7</accession>
<dbReference type="SUPFAM" id="SSF54909">
    <property type="entry name" value="Dimeric alpha+beta barrel"/>
    <property type="match status" value="1"/>
</dbReference>
<reference evidence="5" key="1">
    <citation type="submission" date="2023-02" db="EMBL/GenBank/DDBJ databases">
        <title>Actinokineospora globicatena NBRC 15670.</title>
        <authorList>
            <person name="Ichikawa N."/>
            <person name="Sato H."/>
            <person name="Tonouchi N."/>
        </authorList>
    </citation>
    <scope>NUCLEOTIDE SEQUENCE</scope>
    <source>
        <strain evidence="5">NBRC 15670</strain>
    </source>
</reference>
<sequence length="154" mass="17139">MPANLDEIDHHLLDLLQQDSGRTLAELGDLVGLSPSAVQRRVERYRASGLVRREVAVVDPSAALLAVCLVTLDHESPEEHARFREWVLAAPEVQQLYNVSGDHDYVVVLATTGMPHHRRVADRVLKSAPGLRRYSTMFVLDPVRTSLTVPTRDA</sequence>
<keyword evidence="2" id="KW-0238">DNA-binding</keyword>
<dbReference type="Pfam" id="PF13404">
    <property type="entry name" value="HTH_AsnC-type"/>
    <property type="match status" value="1"/>
</dbReference>
<dbReference type="PROSITE" id="PS50956">
    <property type="entry name" value="HTH_ASNC_2"/>
    <property type="match status" value="1"/>
</dbReference>
<evidence type="ECO:0000259" key="4">
    <source>
        <dbReference type="PROSITE" id="PS50956"/>
    </source>
</evidence>
<name>A0A9W6QRS7_9PSEU</name>
<dbReference type="GO" id="GO:0005829">
    <property type="term" value="C:cytosol"/>
    <property type="evidence" value="ECO:0007669"/>
    <property type="project" value="TreeGrafter"/>
</dbReference>
<dbReference type="InterPro" id="IPR019887">
    <property type="entry name" value="Tscrpt_reg_AsnC/Lrp_C"/>
</dbReference>
<dbReference type="PRINTS" id="PR00033">
    <property type="entry name" value="HTHASNC"/>
</dbReference>
<dbReference type="SUPFAM" id="SSF46785">
    <property type="entry name" value="Winged helix' DNA-binding domain"/>
    <property type="match status" value="1"/>
</dbReference>
<dbReference type="GO" id="GO:0043200">
    <property type="term" value="P:response to amino acid"/>
    <property type="evidence" value="ECO:0007669"/>
    <property type="project" value="TreeGrafter"/>
</dbReference>
<feature type="domain" description="HTH asnC-type" evidence="4">
    <location>
        <begin position="5"/>
        <end position="75"/>
    </location>
</feature>
<keyword evidence="3" id="KW-0804">Transcription</keyword>
<dbReference type="Gene3D" id="3.30.70.920">
    <property type="match status" value="1"/>
</dbReference>
<evidence type="ECO:0000256" key="3">
    <source>
        <dbReference type="ARBA" id="ARBA00023163"/>
    </source>
</evidence>
<dbReference type="GO" id="GO:0043565">
    <property type="term" value="F:sequence-specific DNA binding"/>
    <property type="evidence" value="ECO:0007669"/>
    <property type="project" value="InterPro"/>
</dbReference>
<dbReference type="SMART" id="SM00344">
    <property type="entry name" value="HTH_ASNC"/>
    <property type="match status" value="1"/>
</dbReference>
<protein>
    <submittedName>
        <fullName evidence="5">Transcriptional regulator</fullName>
    </submittedName>
</protein>
<dbReference type="PANTHER" id="PTHR30154:SF34">
    <property type="entry name" value="TRANSCRIPTIONAL REGULATOR AZLB"/>
    <property type="match status" value="1"/>
</dbReference>
<gene>
    <name evidence="5" type="ORF">Aglo03_57620</name>
</gene>
<dbReference type="InterPro" id="IPR036388">
    <property type="entry name" value="WH-like_DNA-bd_sf"/>
</dbReference>
<dbReference type="InterPro" id="IPR036390">
    <property type="entry name" value="WH_DNA-bd_sf"/>
</dbReference>
<dbReference type="Proteomes" id="UP001165042">
    <property type="component" value="Unassembled WGS sequence"/>
</dbReference>
<dbReference type="InterPro" id="IPR019888">
    <property type="entry name" value="Tscrpt_reg_AsnC-like"/>
</dbReference>
<evidence type="ECO:0000313" key="6">
    <source>
        <dbReference type="Proteomes" id="UP001165042"/>
    </source>
</evidence>
<evidence type="ECO:0000313" key="5">
    <source>
        <dbReference type="EMBL" id="GLW94946.1"/>
    </source>
</evidence>
<proteinExistence type="predicted"/>
<comment type="caution">
    <text evidence="5">The sequence shown here is derived from an EMBL/GenBank/DDBJ whole genome shotgun (WGS) entry which is preliminary data.</text>
</comment>
<dbReference type="EMBL" id="BSSD01000011">
    <property type="protein sequence ID" value="GLW94946.1"/>
    <property type="molecule type" value="Genomic_DNA"/>
</dbReference>
<dbReference type="AlphaFoldDB" id="A0A9W6QRS7"/>
<keyword evidence="6" id="KW-1185">Reference proteome</keyword>
<dbReference type="PANTHER" id="PTHR30154">
    <property type="entry name" value="LEUCINE-RESPONSIVE REGULATORY PROTEIN"/>
    <property type="match status" value="1"/>
</dbReference>
<keyword evidence="1" id="KW-0805">Transcription regulation</keyword>
<dbReference type="InterPro" id="IPR000485">
    <property type="entry name" value="AsnC-type_HTH_dom"/>
</dbReference>
<dbReference type="RefSeq" id="WP_285612862.1">
    <property type="nucleotide sequence ID" value="NZ_BSSD01000011.1"/>
</dbReference>
<dbReference type="Gene3D" id="1.10.10.10">
    <property type="entry name" value="Winged helix-like DNA-binding domain superfamily/Winged helix DNA-binding domain"/>
    <property type="match status" value="1"/>
</dbReference>
<dbReference type="InterPro" id="IPR011008">
    <property type="entry name" value="Dimeric_a/b-barrel"/>
</dbReference>
<dbReference type="Pfam" id="PF01037">
    <property type="entry name" value="AsnC_trans_reg"/>
    <property type="match status" value="1"/>
</dbReference>